<evidence type="ECO:0000313" key="9">
    <source>
        <dbReference type="EMBL" id="SEL38759.1"/>
    </source>
</evidence>
<dbReference type="AlphaFoldDB" id="A0A1H7PT33"/>
<evidence type="ECO:0000259" key="8">
    <source>
        <dbReference type="Pfam" id="PF04116"/>
    </source>
</evidence>
<dbReference type="PANTHER" id="PTHR21624">
    <property type="entry name" value="STEROL DESATURASE-RELATED PROTEIN"/>
    <property type="match status" value="1"/>
</dbReference>
<evidence type="ECO:0000313" key="10">
    <source>
        <dbReference type="Proteomes" id="UP000199582"/>
    </source>
</evidence>
<evidence type="ECO:0000256" key="7">
    <source>
        <dbReference type="SAM" id="Phobius"/>
    </source>
</evidence>
<evidence type="ECO:0000256" key="5">
    <source>
        <dbReference type="ARBA" id="ARBA00023098"/>
    </source>
</evidence>
<feature type="domain" description="Fatty acid hydroxylase" evidence="8">
    <location>
        <begin position="140"/>
        <end position="288"/>
    </location>
</feature>
<proteinExistence type="predicted"/>
<sequence>MGYLTDLWQLYVSYLLHFLGFFWSPGERLFALYLLTAVGFAYVVYRVRAWRRHDGEEDAPTFLGFLLPRRVWSHPSAWLDVRYFFFHKLIGHFLLFGVMAACSAWAYALVTGGESLAEAARIGDTRSGTGAYVIAFGYMVGFFVLSDLIAYTIHYLQHKIPILWEFHKVHHSAEVMHPMSNFREHPIDNLAYLVCIGAGNGIFMGTAAQLLGYLPSMPAVLGVPLLMFLFNVMGYNLRHSHIWLRWPGNWSKVFPSPAHHHVHHSCHPDHIDKNFAFMFPVWDVIFKTYELPEDNRDVRFGVAGMNAEEMDSCAKLYLVPFRNVVRRLRRSKKTKETISPAE</sequence>
<keyword evidence="5" id="KW-0443">Lipid metabolism</keyword>
<dbReference type="GO" id="GO:0050479">
    <property type="term" value="F:glyceryl-ether monooxygenase activity"/>
    <property type="evidence" value="ECO:0007669"/>
    <property type="project" value="TreeGrafter"/>
</dbReference>
<feature type="transmembrane region" description="Helical" evidence="7">
    <location>
        <begin position="7"/>
        <end position="23"/>
    </location>
</feature>
<dbReference type="GO" id="GO:0005506">
    <property type="term" value="F:iron ion binding"/>
    <property type="evidence" value="ECO:0007669"/>
    <property type="project" value="InterPro"/>
</dbReference>
<feature type="transmembrane region" description="Helical" evidence="7">
    <location>
        <begin position="217"/>
        <end position="237"/>
    </location>
</feature>
<keyword evidence="3 7" id="KW-1133">Transmembrane helix</keyword>
<dbReference type="Pfam" id="PF04116">
    <property type="entry name" value="FA_hydroxylase"/>
    <property type="match status" value="1"/>
</dbReference>
<keyword evidence="4" id="KW-0560">Oxidoreductase</keyword>
<keyword evidence="2 7" id="KW-0812">Transmembrane</keyword>
<feature type="transmembrane region" description="Helical" evidence="7">
    <location>
        <begin position="89"/>
        <end position="110"/>
    </location>
</feature>
<feature type="transmembrane region" description="Helical" evidence="7">
    <location>
        <begin position="130"/>
        <end position="153"/>
    </location>
</feature>
<dbReference type="InterPro" id="IPR051689">
    <property type="entry name" value="Sterol_desaturase/TMEM195"/>
</dbReference>
<evidence type="ECO:0000256" key="3">
    <source>
        <dbReference type="ARBA" id="ARBA00022989"/>
    </source>
</evidence>
<reference evidence="9 10" key="1">
    <citation type="submission" date="2016-10" db="EMBL/GenBank/DDBJ databases">
        <authorList>
            <person name="de Groot N.N."/>
        </authorList>
    </citation>
    <scope>NUCLEOTIDE SEQUENCE [LARGE SCALE GENOMIC DNA]</scope>
    <source>
        <strain evidence="9 10">DSM 100674</strain>
    </source>
</reference>
<feature type="transmembrane region" description="Helical" evidence="7">
    <location>
        <begin position="190"/>
        <end position="211"/>
    </location>
</feature>
<dbReference type="PANTHER" id="PTHR21624:SF1">
    <property type="entry name" value="ALKYLGLYCEROL MONOOXYGENASE"/>
    <property type="match status" value="1"/>
</dbReference>
<dbReference type="EMBL" id="FOAG01000005">
    <property type="protein sequence ID" value="SEL38759.1"/>
    <property type="molecule type" value="Genomic_DNA"/>
</dbReference>
<dbReference type="RefSeq" id="WP_093035427.1">
    <property type="nucleotide sequence ID" value="NZ_FOAG01000005.1"/>
</dbReference>
<accession>A0A1H7PT33</accession>
<dbReference type="InterPro" id="IPR006694">
    <property type="entry name" value="Fatty_acid_hydroxylase"/>
</dbReference>
<feature type="transmembrane region" description="Helical" evidence="7">
    <location>
        <begin position="29"/>
        <end position="45"/>
    </location>
</feature>
<gene>
    <name evidence="9" type="ORF">SAMN05443999_10580</name>
</gene>
<dbReference type="GO" id="GO:0012505">
    <property type="term" value="C:endomembrane system"/>
    <property type="evidence" value="ECO:0007669"/>
    <property type="project" value="UniProtKB-SubCell"/>
</dbReference>
<keyword evidence="10" id="KW-1185">Reference proteome</keyword>
<evidence type="ECO:0000256" key="4">
    <source>
        <dbReference type="ARBA" id="ARBA00023002"/>
    </source>
</evidence>
<name>A0A1H7PT33_9RHOB</name>
<organism evidence="9 10">
    <name type="scientific">Roseovarius azorensis</name>
    <dbReference type="NCBI Taxonomy" id="1287727"/>
    <lineage>
        <taxon>Bacteria</taxon>
        <taxon>Pseudomonadati</taxon>
        <taxon>Pseudomonadota</taxon>
        <taxon>Alphaproteobacteria</taxon>
        <taxon>Rhodobacterales</taxon>
        <taxon>Roseobacteraceae</taxon>
        <taxon>Roseovarius</taxon>
    </lineage>
</organism>
<dbReference type="GO" id="GO:0006643">
    <property type="term" value="P:membrane lipid metabolic process"/>
    <property type="evidence" value="ECO:0007669"/>
    <property type="project" value="TreeGrafter"/>
</dbReference>
<dbReference type="GO" id="GO:0008610">
    <property type="term" value="P:lipid biosynthetic process"/>
    <property type="evidence" value="ECO:0007669"/>
    <property type="project" value="InterPro"/>
</dbReference>
<dbReference type="OrthoDB" id="9770329at2"/>
<dbReference type="Proteomes" id="UP000199582">
    <property type="component" value="Unassembled WGS sequence"/>
</dbReference>
<evidence type="ECO:0000256" key="6">
    <source>
        <dbReference type="ARBA" id="ARBA00023136"/>
    </source>
</evidence>
<dbReference type="GO" id="GO:0016020">
    <property type="term" value="C:membrane"/>
    <property type="evidence" value="ECO:0007669"/>
    <property type="project" value="GOC"/>
</dbReference>
<evidence type="ECO:0000256" key="2">
    <source>
        <dbReference type="ARBA" id="ARBA00022692"/>
    </source>
</evidence>
<protein>
    <submittedName>
        <fullName evidence="9">Sterol desaturase/sphingolipid hydroxylase, fatty acid hydroxylase superfamily</fullName>
    </submittedName>
</protein>
<evidence type="ECO:0000256" key="1">
    <source>
        <dbReference type="ARBA" id="ARBA00004127"/>
    </source>
</evidence>
<dbReference type="STRING" id="1287727.SAMN05443999_10580"/>
<keyword evidence="6 7" id="KW-0472">Membrane</keyword>
<comment type="subcellular location">
    <subcellularLocation>
        <location evidence="1">Endomembrane system</location>
        <topology evidence="1">Multi-pass membrane protein</topology>
    </subcellularLocation>
</comment>